<dbReference type="RefSeq" id="WP_013346673.1">
    <property type="nucleotide sequence ID" value="NC_014541.1"/>
</dbReference>
<keyword evidence="1" id="KW-0378">Hydrolase</keyword>
<dbReference type="Proteomes" id="UP000006683">
    <property type="component" value="Chromosome"/>
</dbReference>
<dbReference type="SUPFAM" id="SSF53254">
    <property type="entry name" value="Phosphoglycerate mutase-like"/>
    <property type="match status" value="1"/>
</dbReference>
<organism evidence="2 3">
    <name type="scientific">Ferrimonas balearica (strain DSM 9799 / CCM 4581 / KCTC 23876 / PAT)</name>
    <dbReference type="NCBI Taxonomy" id="550540"/>
    <lineage>
        <taxon>Bacteria</taxon>
        <taxon>Pseudomonadati</taxon>
        <taxon>Pseudomonadota</taxon>
        <taxon>Gammaproteobacteria</taxon>
        <taxon>Alteromonadales</taxon>
        <taxon>Ferrimonadaceae</taxon>
        <taxon>Ferrimonas</taxon>
    </lineage>
</organism>
<dbReference type="eggNOG" id="COG0406">
    <property type="taxonomic scope" value="Bacteria"/>
</dbReference>
<protein>
    <submittedName>
        <fullName evidence="2">Phosphoglycerate mutase</fullName>
    </submittedName>
</protein>
<dbReference type="Pfam" id="PF00300">
    <property type="entry name" value="His_Phos_1"/>
    <property type="match status" value="1"/>
</dbReference>
<dbReference type="KEGG" id="fbl:Fbal_3168"/>
<dbReference type="SMART" id="SM00855">
    <property type="entry name" value="PGAM"/>
    <property type="match status" value="1"/>
</dbReference>
<sequence>MSAIYLIRHGQASAGADDYDQLSPLGQQQASHLGEDLARRGLRPAAVIAGSLRRHQQTAEHCLRGAGLALDWQTLPQWNEYDHREILRTYNPAYHEISALRAAISQHPEPMVFMKAELKAAFDRWLSGQYDDEYQESALAFRTRVQGALQQLPPPEAGPVWVFTSGGPITVVTQTLLGLEPRGLLSVNARLVNAGVTKLVSGKGGYGLATLNEHVAFEGRPQWITTI</sequence>
<dbReference type="InterPro" id="IPR029033">
    <property type="entry name" value="His_PPase_superfam"/>
</dbReference>
<proteinExistence type="predicted"/>
<dbReference type="HOGENOM" id="CLU_084200_0_0_6"/>
<accession>E1SV67</accession>
<evidence type="ECO:0000256" key="1">
    <source>
        <dbReference type="ARBA" id="ARBA00022801"/>
    </source>
</evidence>
<dbReference type="PANTHER" id="PTHR20935:SF0">
    <property type="entry name" value="SERINE_THREONINE-PROTEIN PHOSPHATASE PGAM5, MITOCHONDRIAL"/>
    <property type="match status" value="1"/>
</dbReference>
<gene>
    <name evidence="2" type="ordered locus">Fbal_3168</name>
</gene>
<dbReference type="CDD" id="cd07040">
    <property type="entry name" value="HP"/>
    <property type="match status" value="1"/>
</dbReference>
<dbReference type="InterPro" id="IPR051021">
    <property type="entry name" value="Mito_Ser/Thr_phosphatase"/>
</dbReference>
<evidence type="ECO:0000313" key="2">
    <source>
        <dbReference type="EMBL" id="ADN77367.1"/>
    </source>
</evidence>
<dbReference type="InterPro" id="IPR013078">
    <property type="entry name" value="His_Pase_superF_clade-1"/>
</dbReference>
<dbReference type="GeneID" id="67183385"/>
<dbReference type="OrthoDB" id="280692at2"/>
<name>E1SV67_FERBD</name>
<dbReference type="AlphaFoldDB" id="E1SV67"/>
<reference evidence="2 3" key="1">
    <citation type="journal article" date="2010" name="Stand. Genomic Sci.">
        <title>Complete genome sequence of Ferrimonas balearica type strain (PAT).</title>
        <authorList>
            <person name="Nolan M."/>
            <person name="Sikorski J."/>
            <person name="Davenport K."/>
            <person name="Lucas S."/>
            <person name="Glavina Del Rio T."/>
            <person name="Tice H."/>
            <person name="Cheng J."/>
            <person name="Goodwin L."/>
            <person name="Pitluck S."/>
            <person name="Liolios K."/>
            <person name="Ivanova N."/>
            <person name="Mavromatis K."/>
            <person name="Ovchinnikova G."/>
            <person name="Pati A."/>
            <person name="Chen A."/>
            <person name="Palaniappan K."/>
            <person name="Land M."/>
            <person name="Hauser L."/>
            <person name="Chang Y."/>
            <person name="Jeffries C."/>
            <person name="Tapia R."/>
            <person name="Brettin T."/>
            <person name="Detter J."/>
            <person name="Han C."/>
            <person name="Yasawong M."/>
            <person name="Rohde M."/>
            <person name="Tindall B."/>
            <person name="Goker M."/>
            <person name="Woyke T."/>
            <person name="Bristow J."/>
            <person name="Eisen J."/>
            <person name="Markowitz V."/>
            <person name="Hugenholtz P."/>
            <person name="Kyrpides N."/>
            <person name="Klenk H."/>
            <person name="Lapidus A."/>
        </authorList>
    </citation>
    <scope>NUCLEOTIDE SEQUENCE [LARGE SCALE GENOMIC DNA]</scope>
    <source>
        <strain evidence="3">DSM 9799 / CCM 4581 / KCTC 23876 / PAT</strain>
    </source>
</reference>
<dbReference type="Gene3D" id="3.40.50.1240">
    <property type="entry name" value="Phosphoglycerate mutase-like"/>
    <property type="match status" value="1"/>
</dbReference>
<evidence type="ECO:0000313" key="3">
    <source>
        <dbReference type="Proteomes" id="UP000006683"/>
    </source>
</evidence>
<keyword evidence="3" id="KW-1185">Reference proteome</keyword>
<dbReference type="PANTHER" id="PTHR20935">
    <property type="entry name" value="PHOSPHOGLYCERATE MUTASE-RELATED"/>
    <property type="match status" value="1"/>
</dbReference>
<dbReference type="STRING" id="550540.Fbal_3168"/>
<dbReference type="EMBL" id="CP002209">
    <property type="protein sequence ID" value="ADN77367.1"/>
    <property type="molecule type" value="Genomic_DNA"/>
</dbReference>
<dbReference type="GO" id="GO:0016787">
    <property type="term" value="F:hydrolase activity"/>
    <property type="evidence" value="ECO:0007669"/>
    <property type="project" value="UniProtKB-KW"/>
</dbReference>